<reference evidence="1 2" key="1">
    <citation type="submission" date="2020-02" db="EMBL/GenBank/DDBJ databases">
        <authorList>
            <person name="Ferguson B K."/>
        </authorList>
    </citation>
    <scope>NUCLEOTIDE SEQUENCE [LARGE SCALE GENOMIC DNA]</scope>
</reference>
<dbReference type="EMBL" id="CADCXV010001316">
    <property type="protein sequence ID" value="CAB0043454.1"/>
    <property type="molecule type" value="Genomic_DNA"/>
</dbReference>
<name>A0A6H5J0H6_9HYME</name>
<gene>
    <name evidence="1" type="ORF">TBRA_LOCUS15042</name>
</gene>
<evidence type="ECO:0000313" key="2">
    <source>
        <dbReference type="Proteomes" id="UP000479190"/>
    </source>
</evidence>
<evidence type="ECO:0000313" key="1">
    <source>
        <dbReference type="EMBL" id="CAB0043454.1"/>
    </source>
</evidence>
<dbReference type="AlphaFoldDB" id="A0A6H5J0H6"/>
<accession>A0A6H5J0H6</accession>
<keyword evidence="2" id="KW-1185">Reference proteome</keyword>
<proteinExistence type="predicted"/>
<protein>
    <submittedName>
        <fullName evidence="1">Uncharacterized protein</fullName>
    </submittedName>
</protein>
<sequence length="137" mass="16521">MSAYLDNYRWYDDKQFNATEAKKLKFNSSVSLYDLIRLRPEEAEKHLTITEYLRFAQTNWEEWSVLHHRTKKNVVSQHQPNSRRASQGPVNENRPVVFLEIDDVVLDLQDVFLKSRPVACVEVMQRWRYKRKHDVRQ</sequence>
<organism evidence="1 2">
    <name type="scientific">Trichogramma brassicae</name>
    <dbReference type="NCBI Taxonomy" id="86971"/>
    <lineage>
        <taxon>Eukaryota</taxon>
        <taxon>Metazoa</taxon>
        <taxon>Ecdysozoa</taxon>
        <taxon>Arthropoda</taxon>
        <taxon>Hexapoda</taxon>
        <taxon>Insecta</taxon>
        <taxon>Pterygota</taxon>
        <taxon>Neoptera</taxon>
        <taxon>Endopterygota</taxon>
        <taxon>Hymenoptera</taxon>
        <taxon>Apocrita</taxon>
        <taxon>Proctotrupomorpha</taxon>
        <taxon>Chalcidoidea</taxon>
        <taxon>Trichogrammatidae</taxon>
        <taxon>Trichogramma</taxon>
    </lineage>
</organism>
<dbReference type="Proteomes" id="UP000479190">
    <property type="component" value="Unassembled WGS sequence"/>
</dbReference>